<evidence type="ECO:0000256" key="1">
    <source>
        <dbReference type="SAM" id="Phobius"/>
    </source>
</evidence>
<dbReference type="EMBL" id="JACXVP010000011">
    <property type="protein sequence ID" value="KAG5578221.1"/>
    <property type="molecule type" value="Genomic_DNA"/>
</dbReference>
<evidence type="ECO:0000313" key="2">
    <source>
        <dbReference type="EMBL" id="KAG5578221.1"/>
    </source>
</evidence>
<evidence type="ECO:0000313" key="3">
    <source>
        <dbReference type="Proteomes" id="UP000824120"/>
    </source>
</evidence>
<keyword evidence="1" id="KW-1133">Transmembrane helix</keyword>
<protein>
    <submittedName>
        <fullName evidence="2">Uncharacterized protein</fullName>
    </submittedName>
</protein>
<sequence>YSPLLNSSSGVSNGQSKIDSLEREEGIPFTGTLKERREAGLLPTVTEFEIAYGKTLDRGRQLPMFDLFVIVIMFHLFVTAIMFHLFFTVIMFHLFVTAIMFHLFFTAIMFHLFVTAIMFHLFVTAIMFHLIVTAFMFDLFVTVIIEQRFSGNFPINLGQSSIESFSSLGNSPHPSTCQCFQSSISLNSSFSRELKGFLEDELP</sequence>
<proteinExistence type="predicted"/>
<keyword evidence="1" id="KW-0472">Membrane</keyword>
<feature type="transmembrane region" description="Helical" evidence="1">
    <location>
        <begin position="121"/>
        <end position="145"/>
    </location>
</feature>
<keyword evidence="3" id="KW-1185">Reference proteome</keyword>
<reference evidence="2 3" key="1">
    <citation type="submission" date="2020-09" db="EMBL/GenBank/DDBJ databases">
        <title>De no assembly of potato wild relative species, Solanum commersonii.</title>
        <authorList>
            <person name="Cho K."/>
        </authorList>
    </citation>
    <scope>NUCLEOTIDE SEQUENCE [LARGE SCALE GENOMIC DNA]</scope>
    <source>
        <strain evidence="2">LZ3.2</strain>
        <tissue evidence="2">Leaf</tissue>
    </source>
</reference>
<feature type="transmembrane region" description="Helical" evidence="1">
    <location>
        <begin position="92"/>
        <end position="114"/>
    </location>
</feature>
<gene>
    <name evidence="2" type="ORF">H5410_058355</name>
</gene>
<keyword evidence="1" id="KW-0812">Transmembrane</keyword>
<feature type="transmembrane region" description="Helical" evidence="1">
    <location>
        <begin position="64"/>
        <end position="86"/>
    </location>
</feature>
<name>A0A9J5WSF3_SOLCO</name>
<feature type="non-terminal residue" evidence="2">
    <location>
        <position position="1"/>
    </location>
</feature>
<accession>A0A9J5WSF3</accession>
<dbReference type="AlphaFoldDB" id="A0A9J5WSF3"/>
<comment type="caution">
    <text evidence="2">The sequence shown here is derived from an EMBL/GenBank/DDBJ whole genome shotgun (WGS) entry which is preliminary data.</text>
</comment>
<dbReference type="Proteomes" id="UP000824120">
    <property type="component" value="Chromosome 11"/>
</dbReference>
<organism evidence="2 3">
    <name type="scientific">Solanum commersonii</name>
    <name type="common">Commerson's wild potato</name>
    <name type="synonym">Commerson's nightshade</name>
    <dbReference type="NCBI Taxonomy" id="4109"/>
    <lineage>
        <taxon>Eukaryota</taxon>
        <taxon>Viridiplantae</taxon>
        <taxon>Streptophyta</taxon>
        <taxon>Embryophyta</taxon>
        <taxon>Tracheophyta</taxon>
        <taxon>Spermatophyta</taxon>
        <taxon>Magnoliopsida</taxon>
        <taxon>eudicotyledons</taxon>
        <taxon>Gunneridae</taxon>
        <taxon>Pentapetalae</taxon>
        <taxon>asterids</taxon>
        <taxon>lamiids</taxon>
        <taxon>Solanales</taxon>
        <taxon>Solanaceae</taxon>
        <taxon>Solanoideae</taxon>
        <taxon>Solaneae</taxon>
        <taxon>Solanum</taxon>
    </lineage>
</organism>